<sequence length="853" mass="89764">MQQPAATVAPPPAGSPGLAGAWGALARSRSVRLLLAIELVVVLAVVGQLWSTRRQVLEAEQRDIGALAGAMAAQADATLEAAAAALGTTRDELARGLLQPGAPGADALLRAHIAGLPQFLALGVADADGRPVASSRGTHGARAPLAGRDFFVAARDGTPGALHLSLPYVARAEDPAAVSVAMDWRDADGRFRGVVMLEADPDFLDRAFTTLSPSADTRMAIYRRDLGLVADGPGDNTRAWAQDDAAHGLWNDPQRGQAREVRLPGGEVRLVSARALARAPLLLVVSRNRAAALAPWTRQAWLVGGFAGSALLVTLLMGLRNAREQARRIASEAALAAGQARMLRAFQAAQEGAWEWNPATGQAYLSPRMKELLGLARDAEIGDETGATALLHPDDIEPLRSAFLDHVQGLSGPFDRVFRVRTPDGGWRHVRTRGLSTTGPDGPMLSGTATDVSEELRAREERQRLEEQLGRARRMEALGALAGGVAHDFNNILAAVIGYGELARDGAAPGSAAQCQLDQVLLAGQRGKALVERILAFSRGAPRAHQPLRLQPLVDEVLKLLASSLPAGTTLASRLQAPDAVVRGDATAVFEAVMNLCTNGLQAMPQGGTLSVELSRVELAHERQLFEGRLAPGAYACLVVQDQGTGIAEQVLPHLFEPFFTTRSADATGGTHRGTGLGLAVVHGVVVDLGGAIDLQTRCGEGTRFELYLPWSDEAVAEDPAGAHAGVVPLGDGEALLVVDDEPALVELATELLAGLGYEPFGVDSSAEALRRFQAEPERFALLLTDEVMPGLSGTALAEAVHTIRPELPVVLVSGWGGPQFEQRAARAGISVTLAKPLTRDELAQAVARALRG</sequence>
<dbReference type="PANTHER" id="PTHR43065:SF42">
    <property type="entry name" value="TWO-COMPONENT SENSOR PPRA"/>
    <property type="match status" value="1"/>
</dbReference>
<dbReference type="CDD" id="cd00130">
    <property type="entry name" value="PAS"/>
    <property type="match status" value="1"/>
</dbReference>
<evidence type="ECO:0000259" key="12">
    <source>
        <dbReference type="PROSITE" id="PS50112"/>
    </source>
</evidence>
<protein>
    <recommendedName>
        <fullName evidence="3">histidine kinase</fullName>
        <ecNumber evidence="3">2.7.13.3</ecNumber>
    </recommendedName>
</protein>
<feature type="domain" description="Histidine kinase" evidence="10">
    <location>
        <begin position="484"/>
        <end position="713"/>
    </location>
</feature>
<keyword evidence="13" id="KW-0808">Transferase</keyword>
<dbReference type="InterPro" id="IPR003661">
    <property type="entry name" value="HisK_dim/P_dom"/>
</dbReference>
<feature type="domain" description="Response regulatory" evidence="11">
    <location>
        <begin position="735"/>
        <end position="851"/>
    </location>
</feature>
<dbReference type="InterPro" id="IPR036097">
    <property type="entry name" value="HisK_dim/P_sf"/>
</dbReference>
<evidence type="ECO:0000313" key="13">
    <source>
        <dbReference type="EMBL" id="MBK1715502.1"/>
    </source>
</evidence>
<dbReference type="Proteomes" id="UP001041814">
    <property type="component" value="Unassembled WGS sequence"/>
</dbReference>
<dbReference type="InterPro" id="IPR005467">
    <property type="entry name" value="His_kinase_dom"/>
</dbReference>
<evidence type="ECO:0000256" key="6">
    <source>
        <dbReference type="ARBA" id="ARBA00022692"/>
    </source>
</evidence>
<dbReference type="InterPro" id="IPR033479">
    <property type="entry name" value="dCache_1"/>
</dbReference>
<evidence type="ECO:0000313" key="14">
    <source>
        <dbReference type="Proteomes" id="UP001041814"/>
    </source>
</evidence>
<dbReference type="GO" id="GO:0016301">
    <property type="term" value="F:kinase activity"/>
    <property type="evidence" value="ECO:0007669"/>
    <property type="project" value="UniProtKB-KW"/>
</dbReference>
<proteinExistence type="predicted"/>
<keyword evidence="7" id="KW-1133">Transmembrane helix</keyword>
<dbReference type="CDD" id="cd12914">
    <property type="entry name" value="PDC1_DGC_like"/>
    <property type="match status" value="1"/>
</dbReference>
<dbReference type="Gene3D" id="3.40.50.2300">
    <property type="match status" value="1"/>
</dbReference>
<feature type="domain" description="PAS" evidence="12">
    <location>
        <begin position="338"/>
        <end position="410"/>
    </location>
</feature>
<dbReference type="PANTHER" id="PTHR43065">
    <property type="entry name" value="SENSOR HISTIDINE KINASE"/>
    <property type="match status" value="1"/>
</dbReference>
<dbReference type="SUPFAM" id="SSF55874">
    <property type="entry name" value="ATPase domain of HSP90 chaperone/DNA topoisomerase II/histidine kinase"/>
    <property type="match status" value="1"/>
</dbReference>
<dbReference type="SUPFAM" id="SSF55785">
    <property type="entry name" value="PYP-like sensor domain (PAS domain)"/>
    <property type="match status" value="1"/>
</dbReference>
<evidence type="ECO:0000256" key="2">
    <source>
        <dbReference type="ARBA" id="ARBA00004651"/>
    </source>
</evidence>
<name>A0ABS1E3N6_RUBGE</name>
<dbReference type="SMART" id="SM00091">
    <property type="entry name" value="PAS"/>
    <property type="match status" value="1"/>
</dbReference>
<keyword evidence="5 9" id="KW-0597">Phosphoprotein</keyword>
<dbReference type="InterPro" id="IPR003594">
    <property type="entry name" value="HATPase_dom"/>
</dbReference>
<dbReference type="PRINTS" id="PR00344">
    <property type="entry name" value="BCTRLSENSOR"/>
</dbReference>
<dbReference type="InterPro" id="IPR036890">
    <property type="entry name" value="HATPase_C_sf"/>
</dbReference>
<dbReference type="Pfam" id="PF02743">
    <property type="entry name" value="dCache_1"/>
    <property type="match status" value="1"/>
</dbReference>
<keyword evidence="6" id="KW-0812">Transmembrane</keyword>
<keyword evidence="13" id="KW-0418">Kinase</keyword>
<dbReference type="SMART" id="SM00388">
    <property type="entry name" value="HisKA"/>
    <property type="match status" value="1"/>
</dbReference>
<evidence type="ECO:0000256" key="8">
    <source>
        <dbReference type="ARBA" id="ARBA00023136"/>
    </source>
</evidence>
<dbReference type="EMBL" id="NRRU01000127">
    <property type="protein sequence ID" value="MBK1715502.1"/>
    <property type="molecule type" value="Genomic_DNA"/>
</dbReference>
<dbReference type="Gene3D" id="3.30.565.10">
    <property type="entry name" value="Histidine kinase-like ATPase, C-terminal domain"/>
    <property type="match status" value="1"/>
</dbReference>
<feature type="modified residue" description="4-aspartylphosphate" evidence="9">
    <location>
        <position position="786"/>
    </location>
</feature>
<comment type="caution">
    <text evidence="13">The sequence shown here is derived from an EMBL/GenBank/DDBJ whole genome shotgun (WGS) entry which is preliminary data.</text>
</comment>
<dbReference type="RefSeq" id="WP_200380056.1">
    <property type="nucleotide sequence ID" value="NZ_NRRU01000127.1"/>
</dbReference>
<dbReference type="PROSITE" id="PS50110">
    <property type="entry name" value="RESPONSE_REGULATORY"/>
    <property type="match status" value="1"/>
</dbReference>
<dbReference type="Pfam" id="PF00072">
    <property type="entry name" value="Response_reg"/>
    <property type="match status" value="1"/>
</dbReference>
<evidence type="ECO:0000256" key="5">
    <source>
        <dbReference type="ARBA" id="ARBA00022553"/>
    </source>
</evidence>
<accession>A0ABS1E3N6</accession>
<organism evidence="13 14">
    <name type="scientific">Rubrivivax gelatinosus</name>
    <name type="common">Rhodocyclus gelatinosus</name>
    <name type="synonym">Rhodopseudomonas gelatinosa</name>
    <dbReference type="NCBI Taxonomy" id="28068"/>
    <lineage>
        <taxon>Bacteria</taxon>
        <taxon>Pseudomonadati</taxon>
        <taxon>Pseudomonadota</taxon>
        <taxon>Betaproteobacteria</taxon>
        <taxon>Burkholderiales</taxon>
        <taxon>Sphaerotilaceae</taxon>
        <taxon>Rubrivivax</taxon>
    </lineage>
</organism>
<evidence type="ECO:0000256" key="4">
    <source>
        <dbReference type="ARBA" id="ARBA00022475"/>
    </source>
</evidence>
<dbReference type="CDD" id="cd12915">
    <property type="entry name" value="PDC2_DGC_like"/>
    <property type="match status" value="1"/>
</dbReference>
<comment type="subcellular location">
    <subcellularLocation>
        <location evidence="2">Cell membrane</location>
        <topology evidence="2">Multi-pass membrane protein</topology>
    </subcellularLocation>
</comment>
<evidence type="ECO:0000256" key="1">
    <source>
        <dbReference type="ARBA" id="ARBA00000085"/>
    </source>
</evidence>
<dbReference type="SUPFAM" id="SSF47384">
    <property type="entry name" value="Homodimeric domain of signal transducing histidine kinase"/>
    <property type="match status" value="1"/>
</dbReference>
<dbReference type="InterPro" id="IPR001789">
    <property type="entry name" value="Sig_transdc_resp-reg_receiver"/>
</dbReference>
<evidence type="ECO:0000259" key="10">
    <source>
        <dbReference type="PROSITE" id="PS50109"/>
    </source>
</evidence>
<keyword evidence="14" id="KW-1185">Reference proteome</keyword>
<dbReference type="CDD" id="cd00082">
    <property type="entry name" value="HisKA"/>
    <property type="match status" value="1"/>
</dbReference>
<reference evidence="13" key="2">
    <citation type="journal article" date="2020" name="Microorganisms">
        <title>Osmotic Adaptation and Compatible Solute Biosynthesis of Phototrophic Bacteria as Revealed from Genome Analyses.</title>
        <authorList>
            <person name="Imhoff J.F."/>
            <person name="Rahn T."/>
            <person name="Kunzel S."/>
            <person name="Keller A."/>
            <person name="Neulinger S.C."/>
        </authorList>
    </citation>
    <scope>NUCLEOTIDE SEQUENCE</scope>
    <source>
        <strain evidence="13">IM 151</strain>
    </source>
</reference>
<dbReference type="InterPro" id="IPR011006">
    <property type="entry name" value="CheY-like_superfamily"/>
</dbReference>
<dbReference type="Pfam" id="PF02518">
    <property type="entry name" value="HATPase_c"/>
    <property type="match status" value="1"/>
</dbReference>
<evidence type="ECO:0000259" key="11">
    <source>
        <dbReference type="PROSITE" id="PS50110"/>
    </source>
</evidence>
<evidence type="ECO:0000256" key="3">
    <source>
        <dbReference type="ARBA" id="ARBA00012438"/>
    </source>
</evidence>
<dbReference type="InterPro" id="IPR004358">
    <property type="entry name" value="Sig_transdc_His_kin-like_C"/>
</dbReference>
<dbReference type="EC" id="2.7.13.3" evidence="3"/>
<dbReference type="Gene3D" id="3.30.450.20">
    <property type="entry name" value="PAS domain"/>
    <property type="match status" value="2"/>
</dbReference>
<dbReference type="SMART" id="SM00448">
    <property type="entry name" value="REC"/>
    <property type="match status" value="1"/>
</dbReference>
<dbReference type="Gene3D" id="1.10.287.130">
    <property type="match status" value="1"/>
</dbReference>
<dbReference type="SUPFAM" id="SSF52172">
    <property type="entry name" value="CheY-like"/>
    <property type="match status" value="1"/>
</dbReference>
<dbReference type="CDD" id="cd00156">
    <property type="entry name" value="REC"/>
    <property type="match status" value="1"/>
</dbReference>
<comment type="catalytic activity">
    <reaction evidence="1">
        <text>ATP + protein L-histidine = ADP + protein N-phospho-L-histidine.</text>
        <dbReference type="EC" id="2.7.13.3"/>
    </reaction>
</comment>
<keyword evidence="4" id="KW-1003">Cell membrane</keyword>
<reference evidence="13" key="1">
    <citation type="submission" date="2017-08" db="EMBL/GenBank/DDBJ databases">
        <authorList>
            <person name="Imhoff J.F."/>
            <person name="Rahn T."/>
            <person name="Kuenzel S."/>
            <person name="Neulinger S.C."/>
        </authorList>
    </citation>
    <scope>NUCLEOTIDE SEQUENCE</scope>
    <source>
        <strain evidence="13">IM 151</strain>
    </source>
</reference>
<evidence type="ECO:0000256" key="7">
    <source>
        <dbReference type="ARBA" id="ARBA00022989"/>
    </source>
</evidence>
<dbReference type="PROSITE" id="PS50109">
    <property type="entry name" value="HIS_KIN"/>
    <property type="match status" value="1"/>
</dbReference>
<keyword evidence="8" id="KW-0472">Membrane</keyword>
<dbReference type="InterPro" id="IPR035965">
    <property type="entry name" value="PAS-like_dom_sf"/>
</dbReference>
<dbReference type="SMART" id="SM00387">
    <property type="entry name" value="HATPase_c"/>
    <property type="match status" value="1"/>
</dbReference>
<dbReference type="Pfam" id="PF08447">
    <property type="entry name" value="PAS_3"/>
    <property type="match status" value="1"/>
</dbReference>
<evidence type="ECO:0000256" key="9">
    <source>
        <dbReference type="PROSITE-ProRule" id="PRU00169"/>
    </source>
</evidence>
<gene>
    <name evidence="13" type="ORF">CKO43_22370</name>
</gene>
<dbReference type="Pfam" id="PF00512">
    <property type="entry name" value="HisKA"/>
    <property type="match status" value="1"/>
</dbReference>
<dbReference type="InterPro" id="IPR013655">
    <property type="entry name" value="PAS_fold_3"/>
</dbReference>
<dbReference type="PROSITE" id="PS50112">
    <property type="entry name" value="PAS"/>
    <property type="match status" value="1"/>
</dbReference>
<dbReference type="NCBIfam" id="TIGR00229">
    <property type="entry name" value="sensory_box"/>
    <property type="match status" value="1"/>
</dbReference>
<dbReference type="InterPro" id="IPR000014">
    <property type="entry name" value="PAS"/>
</dbReference>